<dbReference type="Pfam" id="PF07978">
    <property type="entry name" value="NIPSNAP"/>
    <property type="match status" value="1"/>
</dbReference>
<keyword evidence="3" id="KW-1185">Reference proteome</keyword>
<dbReference type="InterPro" id="IPR012577">
    <property type="entry name" value="NIPSNAP"/>
</dbReference>
<protein>
    <submittedName>
        <fullName evidence="2">NIPSNAP family protein</fullName>
    </submittedName>
</protein>
<gene>
    <name evidence="2" type="ORF">IBL28_02695</name>
</gene>
<evidence type="ECO:0000313" key="3">
    <source>
        <dbReference type="Proteomes" id="UP000653730"/>
    </source>
</evidence>
<reference evidence="2 3" key="1">
    <citation type="submission" date="2020-09" db="EMBL/GenBank/DDBJ databases">
        <title>Sinomicrobium weinanense sp. nov., a halophilic bacteria isolated from saline-alkali soil.</title>
        <authorList>
            <person name="Wu P."/>
            <person name="Ren H."/>
            <person name="Mei Y."/>
            <person name="Liang Y."/>
            <person name="Chen Z."/>
        </authorList>
    </citation>
    <scope>NUCLEOTIDE SEQUENCE [LARGE SCALE GENOMIC DNA]</scope>
    <source>
        <strain evidence="2 3">FJxs</strain>
    </source>
</reference>
<evidence type="ECO:0000313" key="2">
    <source>
        <dbReference type="EMBL" id="MBC9794862.1"/>
    </source>
</evidence>
<sequence length="117" mass="14362">MENHLNTKNSKEVYQLRIYELFEKNETEFYERMREYVVRIMKKYEFNILGTWKSKFNGRIEFVYLLKWPDEKTMTAQWKKFMADQEWNQIKDQTTIKYGNMVGDIENRVLSVAYPGH</sequence>
<organism evidence="2 3">
    <name type="scientific">Sinomicrobium weinanense</name>
    <dbReference type="NCBI Taxonomy" id="2842200"/>
    <lineage>
        <taxon>Bacteria</taxon>
        <taxon>Pseudomonadati</taxon>
        <taxon>Bacteroidota</taxon>
        <taxon>Flavobacteriia</taxon>
        <taxon>Flavobacteriales</taxon>
        <taxon>Flavobacteriaceae</taxon>
        <taxon>Sinomicrobium</taxon>
    </lineage>
</organism>
<evidence type="ECO:0000259" key="1">
    <source>
        <dbReference type="Pfam" id="PF07978"/>
    </source>
</evidence>
<dbReference type="InterPro" id="IPR011008">
    <property type="entry name" value="Dimeric_a/b-barrel"/>
</dbReference>
<dbReference type="EMBL" id="JACVDC010000004">
    <property type="protein sequence ID" value="MBC9794862.1"/>
    <property type="molecule type" value="Genomic_DNA"/>
</dbReference>
<accession>A0A926JPF3</accession>
<dbReference type="Proteomes" id="UP000653730">
    <property type="component" value="Unassembled WGS sequence"/>
</dbReference>
<feature type="domain" description="NIPSNAP" evidence="1">
    <location>
        <begin position="14"/>
        <end position="111"/>
    </location>
</feature>
<proteinExistence type="predicted"/>
<dbReference type="Gene3D" id="3.30.70.100">
    <property type="match status" value="1"/>
</dbReference>
<name>A0A926JPF3_9FLAO</name>
<dbReference type="SUPFAM" id="SSF54909">
    <property type="entry name" value="Dimeric alpha+beta barrel"/>
    <property type="match status" value="1"/>
</dbReference>
<dbReference type="RefSeq" id="WP_187964019.1">
    <property type="nucleotide sequence ID" value="NZ_JACVDC010000004.1"/>
</dbReference>
<dbReference type="AlphaFoldDB" id="A0A926JPF3"/>
<comment type="caution">
    <text evidence="2">The sequence shown here is derived from an EMBL/GenBank/DDBJ whole genome shotgun (WGS) entry which is preliminary data.</text>
</comment>